<feature type="transmembrane region" description="Helical" evidence="1">
    <location>
        <begin position="9"/>
        <end position="28"/>
    </location>
</feature>
<dbReference type="InterPro" id="IPR036927">
    <property type="entry name" value="Cyt_c_oxase-like_su1_sf"/>
</dbReference>
<feature type="transmembrane region" description="Helical" evidence="1">
    <location>
        <begin position="626"/>
        <end position="649"/>
    </location>
</feature>
<feature type="transmembrane region" description="Helical" evidence="1">
    <location>
        <begin position="403"/>
        <end position="424"/>
    </location>
</feature>
<dbReference type="Proteomes" id="UP000663720">
    <property type="component" value="Chromosome"/>
</dbReference>
<gene>
    <name evidence="3" type="ORF">dnl_48840</name>
</gene>
<dbReference type="GO" id="GO:0009060">
    <property type="term" value="P:aerobic respiration"/>
    <property type="evidence" value="ECO:0007669"/>
    <property type="project" value="InterPro"/>
</dbReference>
<feature type="transmembrane region" description="Helical" evidence="1">
    <location>
        <begin position="541"/>
        <end position="563"/>
    </location>
</feature>
<keyword evidence="1" id="KW-0812">Transmembrane</keyword>
<dbReference type="AlphaFoldDB" id="A0A975BBV2"/>
<dbReference type="EMBL" id="CP061799">
    <property type="protein sequence ID" value="QTA82508.1"/>
    <property type="molecule type" value="Genomic_DNA"/>
</dbReference>
<feature type="domain" description="Nitric oxide reductase subunit B cytochrome c-like" evidence="2">
    <location>
        <begin position="36"/>
        <end position="217"/>
    </location>
</feature>
<dbReference type="KEGG" id="dli:dnl_48840"/>
<feature type="transmembrane region" description="Helical" evidence="1">
    <location>
        <begin position="280"/>
        <end position="306"/>
    </location>
</feature>
<dbReference type="GO" id="GO:0004129">
    <property type="term" value="F:cytochrome-c oxidase activity"/>
    <property type="evidence" value="ECO:0007669"/>
    <property type="project" value="InterPro"/>
</dbReference>
<feature type="transmembrane region" description="Helical" evidence="1">
    <location>
        <begin position="361"/>
        <end position="383"/>
    </location>
</feature>
<dbReference type="Gene3D" id="1.20.210.10">
    <property type="entry name" value="Cytochrome c oxidase-like, subunit I domain"/>
    <property type="match status" value="1"/>
</dbReference>
<dbReference type="Pfam" id="PF00115">
    <property type="entry name" value="COX1"/>
    <property type="match status" value="1"/>
</dbReference>
<feature type="transmembrane region" description="Helical" evidence="1">
    <location>
        <begin position="720"/>
        <end position="737"/>
    </location>
</feature>
<feature type="transmembrane region" description="Helical" evidence="1">
    <location>
        <begin position="512"/>
        <end position="535"/>
    </location>
</feature>
<name>A0A975BBV2_9BACT</name>
<sequence>MQSSKTRAVLLFLLAMTFGVLIFGGYFIHKEKPPIPSEIKTSEGQVIFTGDDIVNGQNFYFSRGGQHIGTIWGHGSYLAPDWSADFLHRMGLYLAARHNGLAPEKAAYFAQEDFDLLDPSIQGSLKALVAQEMKTNRYDPASKTLIFTPYQAEAFHALKEYYSELFISGNERMGIQAEIVKNAEQGHMLTGFFAWLSWAAGTKRLDKDYTYTTNWPYDPLVGNTPLPETVTWSIISVILLIFCIAAALFFYLRYIGKDEYGAALITDFPEPEPTPSQKAVLIYFLTALVLFILQIGMGGVTAHFTVEGTYFYGIPLGKIMPYAAARTWHIQLSIFFIATCFLAAGLFIGPMVGKEPKGQKSWVIFLFAALVVVVAGTLGGTWLSALGKMGNDTFYLGHQGYEFIELGRIWQLLLIAGMLIWLVLMYRSISPALKDEEDSGGLTHLLLYSSIAIPLFYMAGLMYGKGSHISDAEYWRWWVVHLWVEGFFEVFATVVMAFLLSRIGAVSRKFALMTVNFTIFLYLGGGVIGTFHHLYWAGSPVSIIALGAVFSALEVVPLTMLGFEIVHNLKVVREGGQAYAYKWPVYFFISVSFWNLVGAGVFGFLLNPPIVLYYAQGINTTPIHSHTALFGVYGMLAISLMLFSVRHIVTRASWSDSLLKWSFWGLNGGLASMAVFSLIPSGFYQLQYAIKYGLWYARSPEIASGSVIRALSWARVVPDIIFAGGAILLFVFLVKAVRESFFKVNHN</sequence>
<feature type="transmembrane region" description="Helical" evidence="1">
    <location>
        <begin position="230"/>
        <end position="252"/>
    </location>
</feature>
<evidence type="ECO:0000256" key="1">
    <source>
        <dbReference type="SAM" id="Phobius"/>
    </source>
</evidence>
<reference evidence="3" key="1">
    <citation type="journal article" date="2021" name="Microb. Physiol.">
        <title>Proteogenomic Insights into the Physiology of Marine, Sulfate-Reducing, Filamentous Desulfonema limicola and Desulfonema magnum.</title>
        <authorList>
            <person name="Schnaars V."/>
            <person name="Wohlbrand L."/>
            <person name="Scheve S."/>
            <person name="Hinrichs C."/>
            <person name="Reinhardt R."/>
            <person name="Rabus R."/>
        </authorList>
    </citation>
    <scope>NUCLEOTIDE SEQUENCE</scope>
    <source>
        <strain evidence="3">5ac10</strain>
    </source>
</reference>
<feature type="transmembrane region" description="Helical" evidence="1">
    <location>
        <begin position="328"/>
        <end position="349"/>
    </location>
</feature>
<dbReference type="InterPro" id="IPR000883">
    <property type="entry name" value="Cyt_C_Oxase_1"/>
</dbReference>
<accession>A0A975BBV2</accession>
<dbReference type="Pfam" id="PF22085">
    <property type="entry name" value="NorB_cytochrome_c-like"/>
    <property type="match status" value="1"/>
</dbReference>
<keyword evidence="1" id="KW-1133">Transmembrane helix</keyword>
<evidence type="ECO:0000313" key="3">
    <source>
        <dbReference type="EMBL" id="QTA82508.1"/>
    </source>
</evidence>
<keyword evidence="4" id="KW-1185">Reference proteome</keyword>
<dbReference type="GO" id="GO:0020037">
    <property type="term" value="F:heme binding"/>
    <property type="evidence" value="ECO:0007669"/>
    <property type="project" value="InterPro"/>
</dbReference>
<evidence type="ECO:0000313" key="4">
    <source>
        <dbReference type="Proteomes" id="UP000663720"/>
    </source>
</evidence>
<dbReference type="SUPFAM" id="SSF81442">
    <property type="entry name" value="Cytochrome c oxidase subunit I-like"/>
    <property type="match status" value="1"/>
</dbReference>
<feature type="transmembrane region" description="Helical" evidence="1">
    <location>
        <begin position="583"/>
        <end position="606"/>
    </location>
</feature>
<dbReference type="PANTHER" id="PTHR10422">
    <property type="entry name" value="CYTOCHROME C OXIDASE SUBUNIT 1"/>
    <property type="match status" value="1"/>
</dbReference>
<dbReference type="InterPro" id="IPR054309">
    <property type="entry name" value="NorB_cytochrome_c-like"/>
</dbReference>
<keyword evidence="1" id="KW-0472">Membrane</keyword>
<evidence type="ECO:0000259" key="2">
    <source>
        <dbReference type="Pfam" id="PF22085"/>
    </source>
</evidence>
<dbReference type="RefSeq" id="WP_207688428.1">
    <property type="nucleotide sequence ID" value="NZ_CP061799.1"/>
</dbReference>
<proteinExistence type="predicted"/>
<protein>
    <submittedName>
        <fullName evidence="3">Cytochrome c oxidase subunit I domain-containing protein</fullName>
    </submittedName>
</protein>
<organism evidence="3 4">
    <name type="scientific">Desulfonema limicola</name>
    <dbReference type="NCBI Taxonomy" id="45656"/>
    <lineage>
        <taxon>Bacteria</taxon>
        <taxon>Pseudomonadati</taxon>
        <taxon>Thermodesulfobacteriota</taxon>
        <taxon>Desulfobacteria</taxon>
        <taxon>Desulfobacterales</taxon>
        <taxon>Desulfococcaceae</taxon>
        <taxon>Desulfonema</taxon>
    </lineage>
</organism>
<dbReference type="PANTHER" id="PTHR10422:SF38">
    <property type="entry name" value="CYTOCHROME B SUBUNIT OF NITRIC OXIDE REDUCTASE"/>
    <property type="match status" value="1"/>
</dbReference>
<dbReference type="GO" id="GO:0016020">
    <property type="term" value="C:membrane"/>
    <property type="evidence" value="ECO:0007669"/>
    <property type="project" value="InterPro"/>
</dbReference>
<feature type="transmembrane region" description="Helical" evidence="1">
    <location>
        <begin position="661"/>
        <end position="679"/>
    </location>
</feature>
<feature type="transmembrane region" description="Helical" evidence="1">
    <location>
        <begin position="445"/>
        <end position="463"/>
    </location>
</feature>
<feature type="transmembrane region" description="Helical" evidence="1">
    <location>
        <begin position="475"/>
        <end position="500"/>
    </location>
</feature>